<dbReference type="Pfam" id="PF05593">
    <property type="entry name" value="RHS_repeat"/>
    <property type="match status" value="1"/>
</dbReference>
<keyword evidence="1 2" id="KW-0732">Signal</keyword>
<evidence type="ECO:0000259" key="3">
    <source>
        <dbReference type="Pfam" id="PF13205"/>
    </source>
</evidence>
<organism evidence="4 5">
    <name type="scientific">Acanthopleuribacter pedis</name>
    <dbReference type="NCBI Taxonomy" id="442870"/>
    <lineage>
        <taxon>Bacteria</taxon>
        <taxon>Pseudomonadati</taxon>
        <taxon>Acidobacteriota</taxon>
        <taxon>Holophagae</taxon>
        <taxon>Acanthopleuribacterales</taxon>
        <taxon>Acanthopleuribacteraceae</taxon>
        <taxon>Acanthopleuribacter</taxon>
    </lineage>
</organism>
<protein>
    <submittedName>
        <fullName evidence="4">Ig-like domain-containing protein</fullName>
    </submittedName>
</protein>
<evidence type="ECO:0000256" key="1">
    <source>
        <dbReference type="ARBA" id="ARBA00022729"/>
    </source>
</evidence>
<comment type="caution">
    <text evidence="4">The sequence shown here is derived from an EMBL/GenBank/DDBJ whole genome shotgun (WGS) entry which is preliminary data.</text>
</comment>
<proteinExistence type="predicted"/>
<dbReference type="InterPro" id="IPR032812">
    <property type="entry name" value="SbsA_Ig"/>
</dbReference>
<feature type="chain" id="PRO_5035181842" evidence="2">
    <location>
        <begin position="19"/>
        <end position="4937"/>
    </location>
</feature>
<accession>A0A8J7QHJ9</accession>
<dbReference type="NCBIfam" id="TIGR01643">
    <property type="entry name" value="YD_repeat_2x"/>
    <property type="match status" value="1"/>
</dbReference>
<dbReference type="InterPro" id="IPR022385">
    <property type="entry name" value="Rhs_assc_core"/>
</dbReference>
<feature type="domain" description="SbsA Ig-like" evidence="3">
    <location>
        <begin position="1555"/>
        <end position="1659"/>
    </location>
</feature>
<dbReference type="Pfam" id="PF13205">
    <property type="entry name" value="Big_5"/>
    <property type="match status" value="2"/>
</dbReference>
<dbReference type="InterPro" id="IPR006530">
    <property type="entry name" value="YD"/>
</dbReference>
<dbReference type="Proteomes" id="UP000664417">
    <property type="component" value="Unassembled WGS sequence"/>
</dbReference>
<feature type="domain" description="SbsA Ig-like" evidence="3">
    <location>
        <begin position="2200"/>
        <end position="2309"/>
    </location>
</feature>
<dbReference type="EMBL" id="JAFREP010000016">
    <property type="protein sequence ID" value="MBO1320345.1"/>
    <property type="molecule type" value="Genomic_DNA"/>
</dbReference>
<dbReference type="InterPro" id="IPR050708">
    <property type="entry name" value="T6SS_VgrG/RHS"/>
</dbReference>
<dbReference type="SUPFAM" id="SSF49464">
    <property type="entry name" value="Carboxypeptidase regulatory domain-like"/>
    <property type="match status" value="1"/>
</dbReference>
<dbReference type="Gene3D" id="2.180.10.10">
    <property type="entry name" value="RHS repeat-associated core"/>
    <property type="match status" value="3"/>
</dbReference>
<evidence type="ECO:0000256" key="2">
    <source>
        <dbReference type="SAM" id="SignalP"/>
    </source>
</evidence>
<dbReference type="InterPro" id="IPR013783">
    <property type="entry name" value="Ig-like_fold"/>
</dbReference>
<dbReference type="PANTHER" id="PTHR32305">
    <property type="match status" value="1"/>
</dbReference>
<reference evidence="4" key="1">
    <citation type="submission" date="2021-03" db="EMBL/GenBank/DDBJ databases">
        <authorList>
            <person name="Wang G."/>
        </authorList>
    </citation>
    <scope>NUCLEOTIDE SEQUENCE</scope>
    <source>
        <strain evidence="4">KCTC 12899</strain>
    </source>
</reference>
<dbReference type="InterPro" id="IPR008969">
    <property type="entry name" value="CarboxyPept-like_regulatory"/>
</dbReference>
<evidence type="ECO:0000313" key="4">
    <source>
        <dbReference type="EMBL" id="MBO1320345.1"/>
    </source>
</evidence>
<dbReference type="PANTHER" id="PTHR32305:SF15">
    <property type="entry name" value="PROTEIN RHSA-RELATED"/>
    <property type="match status" value="1"/>
</dbReference>
<gene>
    <name evidence="4" type="ORF">J3U88_17855</name>
</gene>
<sequence length="4937" mass="538283">MKQMLLIFGFLGIATLLAQPEPRLAPTDYPELQAQMAVPADCGGDALTLSGETVFDFSGAEPRVSDAALEPFVTFSRNGDNPANWRAVVAFGNRAVTLAAGARMRTYAGEGQPAPALSLTTQCRLTVAADAAVRLDADNAAIGNLTLAAVAGITINGEVGLVIGGTFGRSGDLTLATGSGNLLLGPTGLLRQQGSQEGSGDVHLLAFSGGDLELNGTLDAVHIANRVANIRVAAFAGAVTINGRTERVLAGDGFGFQRETTGLRIRGEGVPAKAEMILQAAGDLRVLGPGTTVAAGADEAEFTLNLERDDLPGTPVTARFRQVAADTVALSLQVQGAAPLTALMMNLAEHIAIDNLQIASDQLTDQRYVVRDGVGGISGAWMAPPGPWDIGLGLDGTASAELRFTAPGLRYADLLVPGWEGFVLGVIVARTDETGKTDNFARLLLPDPNFSPSQGRGALSISGKGPGGDIHLLSLEGRVTLVDHAIDNRNPDNRDARISLHAQGDILLSAGERPAVVINHPLGQTSARSHGGSVLVGQRVNLDAVGGGHELAACTGVTVEGTVNPADTDTSDDNGPCSLTLALTFDEPVEDSRIYQLPLAVSGTVAPPNAAVTVAGQAMTVSGDGSWQGRLSPEQGNQTLTAVAVLGTRRLEVQRNLFIDTEPPVVSILAADPLVRGRVAPITVTAVDASPISSLQLSVNGSALPVVNDSNQAVFSVNVPSDGVASLTFEAVATDAGGAVGRAALARDLVNPDDLPEVTLIISEPEPNQVFRDPDITLVGRVEPADSRLLINGHPTALDAAGVFRAPLRLNSAENDVLFRAERAGYRAAQTNRLYYLDDAPPRIKISQPENPAYTHLSPIEVVGRVVDESPGTVDLTRNGEPVALDETLFRERVSLTPGENTLVYRAEDARGRSAEETVTVFYRGEGPDVVWDHPATLIPGDTYSYTVRPEPGEDVTRFEVWQGAERVHRADNGQPFTREQQHDGYTPSVDLRAVVIDRFGNQRDSTSRIEVVGAFRVHGRLRDDHTSYALPDVTLRLRTQHQSIEAVTDAEGRYDVYLFGDNFALEVNHSDYLPQHHARNLTSPSTRIADIRLTPRGPADSSAGTVPAGFADFRLGGAGGAIRITPFSSQALPCLLPVGWSPLAGAEISGLNAPADLTITWSNPPTVGDAAVVLRREGPAWRVLAPFAGHIAAVTVPDADNGAYLVAVRDTWHQTEPPALDSLLQRTTFPRVPPNTLAGATCDPERVSLLEQAETQVSTWVATRGNLPAGALATITVAEYHQRYNESLELPEQPLDVVLYSPAYGPVDSPHRIGGTLSVRAVAEVAPDLTQHGSLSFTTFPGRTDPTGFIADQPVQQLGRLSLDFTNSSDAPRVVGARLTAVTDLAYLAGVTTVAGFQIDVGGSLDTGPVVRFPAPEPGVTLLLLERNAPNRWFYRATLSADPAEPGVVRATSNAMTDGGTFAVIAVQQALCTVSGRVSDGGNGRADVPVYSSHHTWAAQSDGDGRFQLPVFQREDGGFLRAAATVDRRVARRDLPTTRGREQLVDQDLQLGATAFIVRESIPEHDGIRVLTTTPITLTFSEPVTRDTDNLRTALRLETEAGVTVPTTPLVEPGRNLVQLLPDRALDPLTRYRLRVTTALLSLHGQNLDSAYQILFTTADNRPFEVDLTRFYLEQTGTQLFLVAPSDTLPAGTGLRITSRARQRFVDVELDGGPVRVAVDASPGEQVMLDAALPDGTRRRHMVSAVNRDGAWLLGPDPLTLTLDADTEITLDGLEMNNPPPVRILSLALDDAIADLAQVPALEALADGTPLRRIRFEQVEGTPRHVPLKGRLRLTPPEELGPGGPIFGAMMYRPVMAPADPTEPNQLSPQYTGSVVDLVSVDEQGLDPARLDDEGRLVMRFDFSNSPDDVLPIAQTGDLRNLGKRALPGSRAIGGYQVMRGGEHPDTPRFMNFDGSSLPHPDITRPPYEDAPFQAVPNNPDAKPVVGAILYTTFGTLRMVGATNRFGRATFTEVGLRQRPVLMDPATGELSSGIASTGMGIINDSFNLPLARSIKYTVVFDPVTTLADRQSGDRPPRLSLRWQVYDTEQDGAVSLNPEESERLQENLMLARDGRFIRLTVDTDQAISAQNFAVSGSGTVIPDEAESSSTHLVYNLPATLTANQNLLQLRLTITAGNGLSSVVERSILVREQGTSARAIDGQAPLLVSHDPDEDATDVARDTTLYLAFSEPVLGVGPGSISLQGGGATDLLFFDQVGLEIQPDQRVDQVFVVPHGALDLDTTYTLSLNGLRDTNPDDPAFEATSFSFTTAGVQVDEPYTPDVYSERWPGLGLTSQTALTAHRNLILFLHLSESDQTNMVLDVFDARNSGAPMSRIASHFLPVLHPTEHWSINNFAMQLFLPDDLEEGPAEDLDFTNLEDRTRQPLNDIPDGSVLAVSLIEWPVEFTLRAYPALRLYRYENGAFSQEPVLLPLAISGFPSVSAKIGPYLLQGFYRTNGMNGQTKAYDIRTLIRNDWRDTIDPNDLVPEVFRNTAVVAEFPTPGNILSLTAFSRNQDGSRRPTFLASGMQFPAIYDFDPSAVPRNLSLPPAEELRYDERLLAQTRYPSDVDAIQRRPMETAALEDLTFLDPATRRPTTRDIALFLDATQSSLNAPTVLSVYLVPREPQPDTLLEPSATLNFPSGAVALEADTATGLLAVQGAGGIYSVMDVRRLLEADPADVDLGFEHPAFLFPPRSGSFHDLLFHEGNLIGVDRTSLQRINVGARPYRMIGWETLDLNRFTRAAREEVDLETVTYNPHIVLHATDEVFEADTDLAMHMEIGTFAVQLLQAGKVFVTFETPNGDELEERERVSRQNTATLHHFNSLDIAEFYRDESAREALRTNGFQPWSVRYRIEDERGFVLQRDELPFLVAYHPPNTRFIDPNRTIEGLDGLSLMPDLAVMDRAESSVDPRLDISLRRIYNHHFAFEGLALGNGMANGALLYFSAPLWWNLEVEGDFREQVFGADNAVPRFVFHQPGLFRLDAEWDTDNNSLKPRNDLQAEILRENNRWVVHHGRRMKYVLATRAAQFPDLKTVFTRWNRSLENVTERDSRLRFPLFRIPAKADVPDNHIAPIKLDSQTDSAWSNKITTSSRLGANDDPRVITEQVNDSGGKRTLTFAGRSSDVGTRIESVTLPGDGTKVALTHDAHGYLTELVLDQGGSAERPVRYTWQAVGPELGDYQLKRLTGIQRGSGAQTLSVTFGYPDDSLAVSQITNPFGSKNVGITREGGVPTAVTVPRAGGAPSAHVAFSNDSGTSLSSGYRIGTQNFDLTWEQRTRDADHFSWLLTADSYLTQTFAYDDQGRMTQHTRLGGSQSWAYGYEAPFHNQPRSYTDPLNQVFTLNLSKDRRVLTRTAGEKSTSVRLGSSGGFIGSTDLLGLSTGATASQFYVPNGGQFNAQNGRVTQTRLVGNKLELGEVTHNSAGEVTQSTAMGINHEVTYDSLGRVSRVTDVNNDVITTRYTYSDGLFEVTHTNQTRGIVQVKTFDEGGRLTHQSASGGGATRSARYSYDALNRLTNISDGQNPGEQVSYGYAGDTGIVSSVNDSERYRLSYAVNESPWQPTLGQATVTVDGLSRTFQFGTDRLGRVVRGQQPEWGMVDYEYDAYGVLTEVTPVGGEDGLTFSYGDKTVTVEDDLAEVTVSHQITDASGLQGVTNWSGDGLGSPGITITEGTRVGPGTTQHGHSIANVSGNAFSAITTGTTVNSRGGLMEVVDGHQTMVAAESNSLGQATSLTGSFSADLTFDDLGRLTDVTNVHGHEVDLSYDNQGRLSGGTDPRGKSVAIDYQNGAGDVASVQKTGDGDTVTTYAAENQTGSESRQWINRNQGTGVTTVQLGTEYRVTNPDGETGTLLFDATRGWLTEWTNFSGERTQFAWSNAGRDLTVIYPDNTTETYEFTGLGDLQSWQNSDGKKLDVTRDAGGRITGLQTERYDYHISWAGSIVQSITGGEEDIRFSDFNLQGYPQQVDIGDQVSHEVRYQQGGRIGCIISTPKGGLPTERRYNSHGDLVFQHRNNRWASYTYNQWGYPTSITLAGGTTHHLNNDRSLDRLPGVTVERDHQGRVISEQHDGLREKTIVRDAQGRETDQLIGGELQQSRRYENGRVSSVTHTSTTFGSETYGINYDGNGRVEAVRESQVVIEQYDYFEASESHDKPAQVGLVESYRDPNGVDINYQYDEQGRPNLIQINNGPVFRYTYNEQGRQTGVEVMDMQAAFTGYEDGVPGSITYGDGTQLAVAQEEGRIRSIRAQDGSLGINFEWSGSDQSGWDCGNDPNVAVNGPRLDQMEKIGPGLREVITPEYNARLKLTGMIHERTTPEGVFPITEDYGNMANDVMRGMRRTIGTNKAPIVDVTNTTDPTTGGRRILSQGDHRYQYDPAVGNLTNIHYGEGREYALNYDGFHRLREINGPEGEQQVYQYDTRHRRVSATSRYTDGRLVYVYQGSRVLAIGINRGESQTTWTHAVGHGPLGPALLKDLTGSGNDYYILTDHLGTPFAWKNAATGEVSYTLFNAWGELIMDGDRAPPPYAHGGQGPSGGAPIPTDAVFPAPPLGLSGHLYDHDTGMIYMHHRYYSPRLGHFLNPDYRAPDIYDPGTFTQPYAYAAGNPMLFWDPNGLLEVSLRGIRYYEEYKFLFVVTRAVEIYMKRKIETEDGYLDNLLTTTMELEKATRPDDYRRGNKFYKGRSKEYLFDSLVPGKGTMVMEGTDMSYRGVYYPKYHPNNPLADTFNDIDSLPTTVIKLKTYDVPKTKEDFWRNSLATVVATTLHHEMRHMLDNEQPLNWRYFTAFSWIKQKGITIYEKDFTTKELSESTQEIRTDEGHRHNIKHFGFHTSPENVRAALSGHFSDTASAQKITELENIIKEVKAVVDAIEKNESIPETSFSIDDIDYWQIRIKHAGIFFNHNFWD</sequence>
<dbReference type="Gene3D" id="2.60.40.10">
    <property type="entry name" value="Immunoglobulins"/>
    <property type="match status" value="3"/>
</dbReference>
<evidence type="ECO:0000313" key="5">
    <source>
        <dbReference type="Proteomes" id="UP000664417"/>
    </source>
</evidence>
<name>A0A8J7QHJ9_9BACT</name>
<feature type="signal peptide" evidence="2">
    <location>
        <begin position="1"/>
        <end position="18"/>
    </location>
</feature>
<dbReference type="NCBIfam" id="TIGR03696">
    <property type="entry name" value="Rhs_assc_core"/>
    <property type="match status" value="1"/>
</dbReference>
<dbReference type="InterPro" id="IPR031325">
    <property type="entry name" value="RHS_repeat"/>
</dbReference>
<keyword evidence="5" id="KW-1185">Reference proteome</keyword>